<comment type="caution">
    <text evidence="2">The sequence shown here is derived from an EMBL/GenBank/DDBJ whole genome shotgun (WGS) entry which is preliminary data.</text>
</comment>
<accession>A0AAD7RMI9</accession>
<sequence>MSVPHTKWRETTRNPALCLNDGPPDTGQATQPEGAFRQVVKCGVPMRPGPPRNGNILTRSRELRLGRDDNTAAAAVASETPVVYARGETTRRLAQCSQTQ</sequence>
<dbReference type="EMBL" id="JAINUG010000222">
    <property type="protein sequence ID" value="KAJ8386823.1"/>
    <property type="molecule type" value="Genomic_DNA"/>
</dbReference>
<dbReference type="Proteomes" id="UP001221898">
    <property type="component" value="Unassembled WGS sequence"/>
</dbReference>
<keyword evidence="3" id="KW-1185">Reference proteome</keyword>
<reference evidence="2" key="1">
    <citation type="journal article" date="2023" name="Science">
        <title>Genome structures resolve the early diversification of teleost fishes.</title>
        <authorList>
            <person name="Parey E."/>
            <person name="Louis A."/>
            <person name="Montfort J."/>
            <person name="Bouchez O."/>
            <person name="Roques C."/>
            <person name="Iampietro C."/>
            <person name="Lluch J."/>
            <person name="Castinel A."/>
            <person name="Donnadieu C."/>
            <person name="Desvignes T."/>
            <person name="Floi Bucao C."/>
            <person name="Jouanno E."/>
            <person name="Wen M."/>
            <person name="Mejri S."/>
            <person name="Dirks R."/>
            <person name="Jansen H."/>
            <person name="Henkel C."/>
            <person name="Chen W.J."/>
            <person name="Zahm M."/>
            <person name="Cabau C."/>
            <person name="Klopp C."/>
            <person name="Thompson A.W."/>
            <person name="Robinson-Rechavi M."/>
            <person name="Braasch I."/>
            <person name="Lecointre G."/>
            <person name="Bobe J."/>
            <person name="Postlethwait J.H."/>
            <person name="Berthelot C."/>
            <person name="Roest Crollius H."/>
            <person name="Guiguen Y."/>
        </authorList>
    </citation>
    <scope>NUCLEOTIDE SEQUENCE</scope>
    <source>
        <strain evidence="2">NC1722</strain>
    </source>
</reference>
<gene>
    <name evidence="2" type="ORF">AAFF_G00166180</name>
</gene>
<dbReference type="AlphaFoldDB" id="A0AAD7RMI9"/>
<evidence type="ECO:0000313" key="3">
    <source>
        <dbReference type="Proteomes" id="UP001221898"/>
    </source>
</evidence>
<name>A0AAD7RMI9_9TELE</name>
<protein>
    <submittedName>
        <fullName evidence="2">Uncharacterized protein</fullName>
    </submittedName>
</protein>
<organism evidence="2 3">
    <name type="scientific">Aldrovandia affinis</name>
    <dbReference type="NCBI Taxonomy" id="143900"/>
    <lineage>
        <taxon>Eukaryota</taxon>
        <taxon>Metazoa</taxon>
        <taxon>Chordata</taxon>
        <taxon>Craniata</taxon>
        <taxon>Vertebrata</taxon>
        <taxon>Euteleostomi</taxon>
        <taxon>Actinopterygii</taxon>
        <taxon>Neopterygii</taxon>
        <taxon>Teleostei</taxon>
        <taxon>Notacanthiformes</taxon>
        <taxon>Halosauridae</taxon>
        <taxon>Aldrovandia</taxon>
    </lineage>
</organism>
<proteinExistence type="predicted"/>
<feature type="region of interest" description="Disordered" evidence="1">
    <location>
        <begin position="1"/>
        <end position="31"/>
    </location>
</feature>
<evidence type="ECO:0000256" key="1">
    <source>
        <dbReference type="SAM" id="MobiDB-lite"/>
    </source>
</evidence>
<evidence type="ECO:0000313" key="2">
    <source>
        <dbReference type="EMBL" id="KAJ8386823.1"/>
    </source>
</evidence>